<organism evidence="1 2">
    <name type="scientific">Paxillus involutus ATCC 200175</name>
    <dbReference type="NCBI Taxonomy" id="664439"/>
    <lineage>
        <taxon>Eukaryota</taxon>
        <taxon>Fungi</taxon>
        <taxon>Dikarya</taxon>
        <taxon>Basidiomycota</taxon>
        <taxon>Agaricomycotina</taxon>
        <taxon>Agaricomycetes</taxon>
        <taxon>Agaricomycetidae</taxon>
        <taxon>Boletales</taxon>
        <taxon>Paxilineae</taxon>
        <taxon>Paxillaceae</taxon>
        <taxon>Paxillus</taxon>
    </lineage>
</organism>
<name>A0A0C9TT74_PAXIN</name>
<keyword evidence="2" id="KW-1185">Reference proteome</keyword>
<evidence type="ECO:0000313" key="1">
    <source>
        <dbReference type="EMBL" id="KIJ11057.1"/>
    </source>
</evidence>
<sequence length="61" mass="7029">MFSQLLSKLIHLQESTKFTSPVGAAFAFGCEHCPEEVHWWVLCRHKGLLPLSNLDKFVSKW</sequence>
<accession>A0A0C9TT74</accession>
<dbReference type="EMBL" id="KN819388">
    <property type="protein sequence ID" value="KIJ11057.1"/>
    <property type="molecule type" value="Genomic_DNA"/>
</dbReference>
<reference evidence="2" key="2">
    <citation type="submission" date="2015-01" db="EMBL/GenBank/DDBJ databases">
        <title>Evolutionary Origins and Diversification of the Mycorrhizal Mutualists.</title>
        <authorList>
            <consortium name="DOE Joint Genome Institute"/>
            <consortium name="Mycorrhizal Genomics Consortium"/>
            <person name="Kohler A."/>
            <person name="Kuo A."/>
            <person name="Nagy L.G."/>
            <person name="Floudas D."/>
            <person name="Copeland A."/>
            <person name="Barry K.W."/>
            <person name="Cichocki N."/>
            <person name="Veneault-Fourrey C."/>
            <person name="LaButti K."/>
            <person name="Lindquist E.A."/>
            <person name="Lipzen A."/>
            <person name="Lundell T."/>
            <person name="Morin E."/>
            <person name="Murat C."/>
            <person name="Riley R."/>
            <person name="Ohm R."/>
            <person name="Sun H."/>
            <person name="Tunlid A."/>
            <person name="Henrissat B."/>
            <person name="Grigoriev I.V."/>
            <person name="Hibbett D.S."/>
            <person name="Martin F."/>
        </authorList>
    </citation>
    <scope>NUCLEOTIDE SEQUENCE [LARGE SCALE GENOMIC DNA]</scope>
    <source>
        <strain evidence="2">ATCC 200175</strain>
    </source>
</reference>
<evidence type="ECO:0000313" key="2">
    <source>
        <dbReference type="Proteomes" id="UP000053647"/>
    </source>
</evidence>
<protein>
    <submittedName>
        <fullName evidence="1">Uncharacterized protein</fullName>
    </submittedName>
</protein>
<reference evidence="1 2" key="1">
    <citation type="submission" date="2014-06" db="EMBL/GenBank/DDBJ databases">
        <authorList>
            <consortium name="DOE Joint Genome Institute"/>
            <person name="Kuo A."/>
            <person name="Kohler A."/>
            <person name="Nagy L.G."/>
            <person name="Floudas D."/>
            <person name="Copeland A."/>
            <person name="Barry K.W."/>
            <person name="Cichocki N."/>
            <person name="Veneault-Fourrey C."/>
            <person name="LaButti K."/>
            <person name="Lindquist E.A."/>
            <person name="Lipzen A."/>
            <person name="Lundell T."/>
            <person name="Morin E."/>
            <person name="Murat C."/>
            <person name="Sun H."/>
            <person name="Tunlid A."/>
            <person name="Henrissat B."/>
            <person name="Grigoriev I.V."/>
            <person name="Hibbett D.S."/>
            <person name="Martin F."/>
            <person name="Nordberg H.P."/>
            <person name="Cantor M.N."/>
            <person name="Hua S.X."/>
        </authorList>
    </citation>
    <scope>NUCLEOTIDE SEQUENCE [LARGE SCALE GENOMIC DNA]</scope>
    <source>
        <strain evidence="1 2">ATCC 200175</strain>
    </source>
</reference>
<dbReference type="AlphaFoldDB" id="A0A0C9TT74"/>
<proteinExistence type="predicted"/>
<dbReference type="Proteomes" id="UP000053647">
    <property type="component" value="Unassembled WGS sequence"/>
</dbReference>
<dbReference type="HOGENOM" id="CLU_2923285_0_0_1"/>
<gene>
    <name evidence="1" type="ORF">PAXINDRAFT_85072</name>
</gene>